<proteinExistence type="predicted"/>
<feature type="domain" description="Glycosyltransferase 2-like" evidence="1">
    <location>
        <begin position="113"/>
        <end position="197"/>
    </location>
</feature>
<dbReference type="Pfam" id="PF13432">
    <property type="entry name" value="TPR_16"/>
    <property type="match status" value="1"/>
</dbReference>
<dbReference type="PANTHER" id="PTHR43630:SF2">
    <property type="entry name" value="GLYCOSYLTRANSFERASE"/>
    <property type="match status" value="1"/>
</dbReference>
<reference evidence="2 3" key="1">
    <citation type="submission" date="2015-12" db="EMBL/GenBank/DDBJ databases">
        <title>Draft genome sequence of Acidibacillus ferrooxidans ITV001, isolated from a chalcopyrite acid mine drainage site in Brazil.</title>
        <authorList>
            <person name="Dall'Agnol H."/>
            <person name="Nancucheo I."/>
            <person name="Johnson B."/>
            <person name="Oliveira R."/>
            <person name="Leite L."/>
            <person name="Pylro V."/>
            <person name="Nunes G.L."/>
            <person name="Tzotzos G."/>
            <person name="Fernandes G.R."/>
            <person name="Dutra J."/>
            <person name="Orellana S.C."/>
            <person name="Oliveira G."/>
        </authorList>
    </citation>
    <scope>NUCLEOTIDE SEQUENCE [LARGE SCALE GENOMIC DNA]</scope>
    <source>
        <strain evidence="3">ITV01</strain>
    </source>
</reference>
<dbReference type="OrthoDB" id="9815923at2"/>
<evidence type="ECO:0000259" key="1">
    <source>
        <dbReference type="Pfam" id="PF00535"/>
    </source>
</evidence>
<dbReference type="Proteomes" id="UP000053557">
    <property type="component" value="Unassembled WGS sequence"/>
</dbReference>
<comment type="caution">
    <text evidence="2">The sequence shown here is derived from an EMBL/GenBank/DDBJ whole genome shotgun (WGS) entry which is preliminary data.</text>
</comment>
<dbReference type="InterPro" id="IPR001173">
    <property type="entry name" value="Glyco_trans_2-like"/>
</dbReference>
<protein>
    <recommendedName>
        <fullName evidence="1">Glycosyltransferase 2-like domain-containing protein</fullName>
    </recommendedName>
</protein>
<dbReference type="InterPro" id="IPR019734">
    <property type="entry name" value="TPR_rpt"/>
</dbReference>
<dbReference type="InterPro" id="IPR011990">
    <property type="entry name" value="TPR-like_helical_dom_sf"/>
</dbReference>
<name>A0A101XPJ0_9BACL</name>
<dbReference type="PANTHER" id="PTHR43630">
    <property type="entry name" value="POLY-BETA-1,6-N-ACETYL-D-GLUCOSAMINE SYNTHASE"/>
    <property type="match status" value="1"/>
</dbReference>
<dbReference type="SUPFAM" id="SSF48452">
    <property type="entry name" value="TPR-like"/>
    <property type="match status" value="1"/>
</dbReference>
<dbReference type="RefSeq" id="WP_067717834.1">
    <property type="nucleotide sequence ID" value="NZ_LPVJ01000054.1"/>
</dbReference>
<organism evidence="2 3">
    <name type="scientific">Ferroacidibacillus organovorans</name>
    <dbReference type="NCBI Taxonomy" id="1765683"/>
    <lineage>
        <taxon>Bacteria</taxon>
        <taxon>Bacillati</taxon>
        <taxon>Bacillota</taxon>
        <taxon>Bacilli</taxon>
        <taxon>Bacillales</taxon>
        <taxon>Alicyclobacillaceae</taxon>
        <taxon>Ferroacidibacillus</taxon>
    </lineage>
</organism>
<dbReference type="Gene3D" id="3.90.550.10">
    <property type="entry name" value="Spore Coat Polysaccharide Biosynthesis Protein SpsA, Chain A"/>
    <property type="match status" value="1"/>
</dbReference>
<dbReference type="Pfam" id="PF00535">
    <property type="entry name" value="Glycos_transf_2"/>
    <property type="match status" value="1"/>
</dbReference>
<dbReference type="InterPro" id="IPR029044">
    <property type="entry name" value="Nucleotide-diphossugar_trans"/>
</dbReference>
<evidence type="ECO:0000313" key="2">
    <source>
        <dbReference type="EMBL" id="KUO95234.1"/>
    </source>
</evidence>
<dbReference type="EMBL" id="LPVJ01000054">
    <property type="protein sequence ID" value="KUO95234.1"/>
    <property type="molecule type" value="Genomic_DNA"/>
</dbReference>
<dbReference type="SMART" id="SM00028">
    <property type="entry name" value="TPR"/>
    <property type="match status" value="5"/>
</dbReference>
<dbReference type="CDD" id="cd02511">
    <property type="entry name" value="Beta4Glucosyltransferase"/>
    <property type="match status" value="1"/>
</dbReference>
<dbReference type="SUPFAM" id="SSF53448">
    <property type="entry name" value="Nucleotide-diphospho-sugar transferases"/>
    <property type="match status" value="1"/>
</dbReference>
<dbReference type="Pfam" id="PF13428">
    <property type="entry name" value="TPR_14"/>
    <property type="match status" value="1"/>
</dbReference>
<evidence type="ECO:0000313" key="3">
    <source>
        <dbReference type="Proteomes" id="UP000053557"/>
    </source>
</evidence>
<keyword evidence="3" id="KW-1185">Reference proteome</keyword>
<gene>
    <name evidence="2" type="ORF">ATW55_13935</name>
</gene>
<accession>A0A101XPJ0</accession>
<dbReference type="Gene3D" id="1.25.40.10">
    <property type="entry name" value="Tetratricopeptide repeat domain"/>
    <property type="match status" value="2"/>
</dbReference>
<dbReference type="AlphaFoldDB" id="A0A101XPJ0"/>
<sequence length="497" mass="56052">MSTYTENALEDYTNKTRELLLARKFQDALTMSKQAVREHPRQAQFYVFLAECLEQTGQGQYAWPVYERAWMLDPQAAWLPAVRARVEKKMAKKLPDWLNDLLSVTKVSIAAAVIAKNEERTIAACLDALKPAVDQIVVIDTGSMDKTVEIAKKHGAEVYPFTWNDDFSAARNEALKHIKADWVLWVDADEIFDAEDVHVPRIAGGLYQELDPPSVLRIIQVNMIDGKPEPNYDMSRFFPTRFGLRWWGRIHEQIGPPSGGLFSELYARPVVRIRVNHDGYDPTIMQAKGKLERNISLLKKSVEDDPNDIGSLGFLGREYYLTQQYEEAVRVLYRAEAIAMTNPKYGRLPEVRAYLVEALMRLNRHQEAIVASERAIQADPNFPTAWFGLGKARLGYGLSLIRDAFQDFANSRDRAPMYRGIVSYDSQIATWKALASLADVAKVQGDWVRARQLYLQALEQSPGNPAILGQIQFIDAQAAAIVAQSQAQPVGNPGTNH</sequence>